<evidence type="ECO:0000256" key="1">
    <source>
        <dbReference type="SAM" id="MobiDB-lite"/>
    </source>
</evidence>
<dbReference type="Proteomes" id="UP000580250">
    <property type="component" value="Unassembled WGS sequence"/>
</dbReference>
<reference evidence="2 3" key="1">
    <citation type="submission" date="2020-08" db="EMBL/GenBank/DDBJ databases">
        <authorList>
            <person name="Koutsovoulos G."/>
            <person name="Danchin GJ E."/>
        </authorList>
    </citation>
    <scope>NUCLEOTIDE SEQUENCE [LARGE SCALE GENOMIC DNA]</scope>
</reference>
<accession>A0A6V7UMG4</accession>
<feature type="compositionally biased region" description="Basic and acidic residues" evidence="1">
    <location>
        <begin position="311"/>
        <end position="330"/>
    </location>
</feature>
<evidence type="ECO:0000313" key="2">
    <source>
        <dbReference type="EMBL" id="CAD2161548.1"/>
    </source>
</evidence>
<feature type="region of interest" description="Disordered" evidence="1">
    <location>
        <begin position="226"/>
        <end position="354"/>
    </location>
</feature>
<name>A0A6V7UMG4_MELEN</name>
<protein>
    <submittedName>
        <fullName evidence="2">Uncharacterized protein</fullName>
    </submittedName>
</protein>
<organism evidence="2 3">
    <name type="scientific">Meloidogyne enterolobii</name>
    <name type="common">Root-knot nematode worm</name>
    <name type="synonym">Meloidogyne mayaguensis</name>
    <dbReference type="NCBI Taxonomy" id="390850"/>
    <lineage>
        <taxon>Eukaryota</taxon>
        <taxon>Metazoa</taxon>
        <taxon>Ecdysozoa</taxon>
        <taxon>Nematoda</taxon>
        <taxon>Chromadorea</taxon>
        <taxon>Rhabditida</taxon>
        <taxon>Tylenchina</taxon>
        <taxon>Tylenchomorpha</taxon>
        <taxon>Tylenchoidea</taxon>
        <taxon>Meloidogynidae</taxon>
        <taxon>Meloidogyninae</taxon>
        <taxon>Meloidogyne</taxon>
    </lineage>
</organism>
<feature type="compositionally biased region" description="Acidic residues" evidence="1">
    <location>
        <begin position="331"/>
        <end position="345"/>
    </location>
</feature>
<evidence type="ECO:0000313" key="3">
    <source>
        <dbReference type="Proteomes" id="UP000580250"/>
    </source>
</evidence>
<feature type="compositionally biased region" description="Acidic residues" evidence="1">
    <location>
        <begin position="289"/>
        <end position="310"/>
    </location>
</feature>
<gene>
    <name evidence="2" type="ORF">MENT_LOCUS14925</name>
</gene>
<dbReference type="AlphaFoldDB" id="A0A6V7UMG4"/>
<sequence length="354" mass="41582">MHRFNSKLNEEREKQYWDSIFYPNRFLEPSGLLSAHSAYLLRTAKIFPINHNEGEEGGNKFMSSLHHKETVSNTSIKICNDGRENGNSNNNDLKTADVKEELATTTGIFNKNGEKKTEEKLIKNNKNIQQPSTSGKNFVEEEDDCLIVFEALNNTTKCSSKKENEINKRQIKNEEITGDYLKKILKEEGKEEMNEESGEDLCSLECIDEEDSNEDFDLRDMDLRVEVGENDLEDSQNISNNEEKEDEEEERGKMIKEEKEEVNEEKIDQENEDDEMNDKKKEKRREEERLIDEEGEEDMEEKIEDEEMNEEEKNSNEDFDMRDIYFKVEVEEKELENSLNDEEEREEKNESCGK</sequence>
<proteinExistence type="predicted"/>
<feature type="compositionally biased region" description="Basic and acidic residues" evidence="1">
    <location>
        <begin position="250"/>
        <end position="269"/>
    </location>
</feature>
<feature type="compositionally biased region" description="Basic and acidic residues" evidence="1">
    <location>
        <begin position="277"/>
        <end position="288"/>
    </location>
</feature>
<comment type="caution">
    <text evidence="2">The sequence shown here is derived from an EMBL/GenBank/DDBJ whole genome shotgun (WGS) entry which is preliminary data.</text>
</comment>
<dbReference type="EMBL" id="CAJEWN010000086">
    <property type="protein sequence ID" value="CAD2161548.1"/>
    <property type="molecule type" value="Genomic_DNA"/>
</dbReference>